<dbReference type="RefSeq" id="XP_049303080.1">
    <property type="nucleotide sequence ID" value="XM_049447123.1"/>
</dbReference>
<keyword evidence="2" id="KW-1185">Reference proteome</keyword>
<name>A0ABM3J1S1_BACDO</name>
<accession>A0ABM3J1S1</accession>
<sequence length="77" mass="8493">MKFAVLIFAILACFVLLSTAAPANEPGVQFLKYSNDQELEELQKQIIAQYEHLGGTSQFHQIQSASVVDPATLRISI</sequence>
<dbReference type="GeneID" id="125776185"/>
<evidence type="ECO:0000256" key="1">
    <source>
        <dbReference type="SAM" id="SignalP"/>
    </source>
</evidence>
<dbReference type="Proteomes" id="UP001652620">
    <property type="component" value="Chromosome 2"/>
</dbReference>
<reference evidence="3" key="2">
    <citation type="submission" date="2025-08" db="UniProtKB">
        <authorList>
            <consortium name="RefSeq"/>
        </authorList>
    </citation>
    <scope>IDENTIFICATION</scope>
    <source>
        <tissue evidence="3">Adult</tissue>
    </source>
</reference>
<reference evidence="2" key="1">
    <citation type="submission" date="2025-05" db="UniProtKB">
        <authorList>
            <consortium name="RefSeq"/>
        </authorList>
    </citation>
    <scope>NUCLEOTIDE SEQUENCE [LARGE SCALE GENOMIC DNA]</scope>
</reference>
<feature type="chain" id="PRO_5046767937" evidence="1">
    <location>
        <begin position="21"/>
        <end position="77"/>
    </location>
</feature>
<gene>
    <name evidence="3" type="primary">LOC125776185</name>
</gene>
<organism evidence="2 3">
    <name type="scientific">Bactrocera dorsalis</name>
    <name type="common">Oriental fruit fly</name>
    <name type="synonym">Dacus dorsalis</name>
    <dbReference type="NCBI Taxonomy" id="27457"/>
    <lineage>
        <taxon>Eukaryota</taxon>
        <taxon>Metazoa</taxon>
        <taxon>Ecdysozoa</taxon>
        <taxon>Arthropoda</taxon>
        <taxon>Hexapoda</taxon>
        <taxon>Insecta</taxon>
        <taxon>Pterygota</taxon>
        <taxon>Neoptera</taxon>
        <taxon>Endopterygota</taxon>
        <taxon>Diptera</taxon>
        <taxon>Brachycera</taxon>
        <taxon>Muscomorpha</taxon>
        <taxon>Tephritoidea</taxon>
        <taxon>Tephritidae</taxon>
        <taxon>Bactrocera</taxon>
        <taxon>Bactrocera</taxon>
    </lineage>
</organism>
<keyword evidence="1" id="KW-0732">Signal</keyword>
<feature type="signal peptide" evidence="1">
    <location>
        <begin position="1"/>
        <end position="20"/>
    </location>
</feature>
<protein>
    <submittedName>
        <fullName evidence="3">Uncharacterized protein LOC125776185</fullName>
    </submittedName>
</protein>
<evidence type="ECO:0000313" key="3">
    <source>
        <dbReference type="RefSeq" id="XP_049303080.1"/>
    </source>
</evidence>
<proteinExistence type="predicted"/>
<evidence type="ECO:0000313" key="2">
    <source>
        <dbReference type="Proteomes" id="UP001652620"/>
    </source>
</evidence>